<dbReference type="Proteomes" id="UP000664617">
    <property type="component" value="Unassembled WGS sequence"/>
</dbReference>
<reference evidence="2" key="2">
    <citation type="submission" date="2023-07" db="EMBL/GenBank/DDBJ databases">
        <title>Myceligenerans salitolerans sp. nov., a halotolerant actinomycete isolated from a salt lake in Xinjiang, China.</title>
        <authorList>
            <person name="Guan T."/>
        </authorList>
    </citation>
    <scope>NUCLEOTIDE SEQUENCE [LARGE SCALE GENOMIC DNA]</scope>
    <source>
        <strain evidence="2">XHU 5031</strain>
    </source>
</reference>
<organism evidence="1 2">
    <name type="scientific">Myceligenerans salitolerans</name>
    <dbReference type="NCBI Taxonomy" id="1230528"/>
    <lineage>
        <taxon>Bacteria</taxon>
        <taxon>Bacillati</taxon>
        <taxon>Actinomycetota</taxon>
        <taxon>Actinomycetes</taxon>
        <taxon>Micrococcales</taxon>
        <taxon>Promicromonosporaceae</taxon>
        <taxon>Myceligenerans</taxon>
    </lineage>
</organism>
<gene>
    <name evidence="1" type="ORF">J0911_00730</name>
</gene>
<reference evidence="1 2" key="1">
    <citation type="submission" date="2021-03" db="EMBL/GenBank/DDBJ databases">
        <authorList>
            <person name="Xin L."/>
        </authorList>
    </citation>
    <scope>NUCLEOTIDE SEQUENCE [LARGE SCALE GENOMIC DNA]</scope>
    <source>
        <strain evidence="1 2">XHU 5031</strain>
    </source>
</reference>
<keyword evidence="2" id="KW-1185">Reference proteome</keyword>
<name>A0ABS3I3J0_9MICO</name>
<proteinExistence type="predicted"/>
<evidence type="ECO:0000313" key="1">
    <source>
        <dbReference type="EMBL" id="MBO0607550.1"/>
    </source>
</evidence>
<evidence type="ECO:0000313" key="2">
    <source>
        <dbReference type="Proteomes" id="UP000664617"/>
    </source>
</evidence>
<protein>
    <submittedName>
        <fullName evidence="1">Uncharacterized protein</fullName>
    </submittedName>
</protein>
<sequence length="192" mass="22098">MTNDADAAMVTDALQHVLTGKRLIAVRYADVDHGAAIPYWREGDRDNLGHGIELDFADGSTWSIIWEQRGSQDGLDIWCGPLMPVHLREARFWDVTRRWRRRGPRTITDLQVFWWPERPAWECGSPGSLSLGGLVLRDHARDRQAIITIDHRFDVNVYFTPGRARRDGHFNKNYLEFGKEPLRTEDGTASDR</sequence>
<dbReference type="EMBL" id="JAFMPK010000009">
    <property type="protein sequence ID" value="MBO0607550.1"/>
    <property type="molecule type" value="Genomic_DNA"/>
</dbReference>
<comment type="caution">
    <text evidence="1">The sequence shown here is derived from an EMBL/GenBank/DDBJ whole genome shotgun (WGS) entry which is preliminary data.</text>
</comment>
<accession>A0ABS3I3J0</accession>
<dbReference type="RefSeq" id="WP_207273480.1">
    <property type="nucleotide sequence ID" value="NZ_JAFMPK010000009.1"/>
</dbReference>